<feature type="region of interest" description="Disordered" evidence="1">
    <location>
        <begin position="39"/>
        <end position="112"/>
    </location>
</feature>
<reference evidence="3 4" key="1">
    <citation type="submission" date="2013-05" db="EMBL/GenBank/DDBJ databases">
        <title>Draft genome sequence of Rubidibacter lacunae KORDI 51-2.</title>
        <authorList>
            <person name="Choi D.H."/>
            <person name="Noh J.H."/>
            <person name="Kwon K.-K."/>
            <person name="Lee J.-H."/>
            <person name="Ryu J.-Y."/>
        </authorList>
    </citation>
    <scope>NUCLEOTIDE SEQUENCE [LARGE SCALE GENOMIC DNA]</scope>
    <source>
        <strain evidence="3 4">KORDI 51-2</strain>
    </source>
</reference>
<organism evidence="3 4">
    <name type="scientific">Rubidibacter lacunae KORDI 51-2</name>
    <dbReference type="NCBI Taxonomy" id="582515"/>
    <lineage>
        <taxon>Bacteria</taxon>
        <taxon>Bacillati</taxon>
        <taxon>Cyanobacteriota</taxon>
        <taxon>Cyanophyceae</taxon>
        <taxon>Oscillatoriophycideae</taxon>
        <taxon>Chroococcales</taxon>
        <taxon>Aphanothecaceae</taxon>
        <taxon>Rubidibacter</taxon>
    </lineage>
</organism>
<evidence type="ECO:0000313" key="4">
    <source>
        <dbReference type="Proteomes" id="UP000016960"/>
    </source>
</evidence>
<proteinExistence type="predicted"/>
<feature type="compositionally biased region" description="Polar residues" evidence="1">
    <location>
        <begin position="39"/>
        <end position="53"/>
    </location>
</feature>
<evidence type="ECO:0000313" key="3">
    <source>
        <dbReference type="EMBL" id="ERN41043.1"/>
    </source>
</evidence>
<protein>
    <submittedName>
        <fullName evidence="3">Uncharacterized protein</fullName>
    </submittedName>
</protein>
<dbReference type="STRING" id="582515.KR51_00023000"/>
<feature type="signal peptide" evidence="2">
    <location>
        <begin position="1"/>
        <end position="24"/>
    </location>
</feature>
<dbReference type="Proteomes" id="UP000016960">
    <property type="component" value="Unassembled WGS sequence"/>
</dbReference>
<keyword evidence="2" id="KW-0732">Signal</keyword>
<dbReference type="EMBL" id="ASSJ01000055">
    <property type="protein sequence ID" value="ERN41043.1"/>
    <property type="molecule type" value="Genomic_DNA"/>
</dbReference>
<accession>U5D8X1</accession>
<feature type="chain" id="PRO_5004658659" evidence="2">
    <location>
        <begin position="25"/>
        <end position="112"/>
    </location>
</feature>
<gene>
    <name evidence="3" type="ORF">KR51_00023000</name>
</gene>
<name>U5D8X1_9CHRO</name>
<keyword evidence="4" id="KW-1185">Reference proteome</keyword>
<comment type="caution">
    <text evidence="3">The sequence shown here is derived from an EMBL/GenBank/DDBJ whole genome shotgun (WGS) entry which is preliminary data.</text>
</comment>
<dbReference type="AlphaFoldDB" id="U5D8X1"/>
<sequence>MPLYKQFLFPLAVAVLATGAQVSASEIDIEAGDVRISIDGNSSTIDTGNTRVGSPTPPSHRRLPAPLGTRPLKPPVILPCTGNEVSTIRQSTRVNRSGQYSRQSSSIRTICR</sequence>
<evidence type="ECO:0000256" key="2">
    <source>
        <dbReference type="SAM" id="SignalP"/>
    </source>
</evidence>
<dbReference type="InParanoid" id="U5D8X1"/>
<evidence type="ECO:0000256" key="1">
    <source>
        <dbReference type="SAM" id="MobiDB-lite"/>
    </source>
</evidence>
<feature type="compositionally biased region" description="Polar residues" evidence="1">
    <location>
        <begin position="83"/>
        <end position="112"/>
    </location>
</feature>